<dbReference type="EMBL" id="DUGH01000021">
    <property type="protein sequence ID" value="HIH15958.1"/>
    <property type="molecule type" value="Genomic_DNA"/>
</dbReference>
<accession>A0A7J4JE23</accession>
<name>A0A7J4JE23_9ARCH</name>
<reference evidence="2" key="1">
    <citation type="journal article" date="2020" name="bioRxiv">
        <title>A rank-normalized archaeal taxonomy based on genome phylogeny resolves widespread incomplete and uneven classifications.</title>
        <authorList>
            <person name="Rinke C."/>
            <person name="Chuvochina M."/>
            <person name="Mussig A.J."/>
            <person name="Chaumeil P.-A."/>
            <person name="Waite D.W."/>
            <person name="Whitman W.B."/>
            <person name="Parks D.H."/>
            <person name="Hugenholtz P."/>
        </authorList>
    </citation>
    <scope>NUCLEOTIDE SEQUENCE [LARGE SCALE GENOMIC DNA]</scope>
</reference>
<organism evidence="1 2">
    <name type="scientific">Candidatus Iainarchaeum sp</name>
    <dbReference type="NCBI Taxonomy" id="3101447"/>
    <lineage>
        <taxon>Archaea</taxon>
        <taxon>Candidatus Iainarchaeota</taxon>
        <taxon>Candidatus Iainarchaeia</taxon>
        <taxon>Candidatus Iainarchaeales</taxon>
        <taxon>Candidatus Iainarchaeaceae</taxon>
        <taxon>Candidatus Iainarchaeum</taxon>
    </lineage>
</organism>
<evidence type="ECO:0000313" key="1">
    <source>
        <dbReference type="EMBL" id="HIH15958.1"/>
    </source>
</evidence>
<dbReference type="Proteomes" id="UP000564964">
    <property type="component" value="Unassembled WGS sequence"/>
</dbReference>
<protein>
    <submittedName>
        <fullName evidence="1">AbrB/MazE/SpoVT family DNA-binding domain-containing protein</fullName>
    </submittedName>
</protein>
<dbReference type="SUPFAM" id="SSF89447">
    <property type="entry name" value="AbrB/MazE/MraZ-like"/>
    <property type="match status" value="1"/>
</dbReference>
<dbReference type="InterPro" id="IPR037914">
    <property type="entry name" value="SpoVT-AbrB_sf"/>
</dbReference>
<comment type="caution">
    <text evidence="1">The sequence shown here is derived from an EMBL/GenBank/DDBJ whole genome shotgun (WGS) entry which is preliminary data.</text>
</comment>
<proteinExistence type="predicted"/>
<sequence length="98" mass="11145">MAKLRVRDLKLADEKITIKGSPYYKCRKCGEEFATGKQMQELSDLINQKFSFRRPVISAGRSLAITLPKDLAEYCELKQGSKVRLVPESKKKIELIIG</sequence>
<gene>
    <name evidence="1" type="ORF">HA252_00975</name>
</gene>
<keyword evidence="1" id="KW-0238">DNA-binding</keyword>
<dbReference type="GO" id="GO:0003677">
    <property type="term" value="F:DNA binding"/>
    <property type="evidence" value="ECO:0007669"/>
    <property type="project" value="UniProtKB-KW"/>
</dbReference>
<evidence type="ECO:0000313" key="2">
    <source>
        <dbReference type="Proteomes" id="UP000564964"/>
    </source>
</evidence>
<dbReference type="AlphaFoldDB" id="A0A7J4JE23"/>